<organism evidence="1">
    <name type="scientific">viral metagenome</name>
    <dbReference type="NCBI Taxonomy" id="1070528"/>
    <lineage>
        <taxon>unclassified sequences</taxon>
        <taxon>metagenomes</taxon>
        <taxon>organismal metagenomes</taxon>
    </lineage>
</organism>
<dbReference type="EMBL" id="MN739822">
    <property type="protein sequence ID" value="QHT27402.1"/>
    <property type="molecule type" value="Genomic_DNA"/>
</dbReference>
<evidence type="ECO:0000313" key="1">
    <source>
        <dbReference type="EMBL" id="QHT27402.1"/>
    </source>
</evidence>
<dbReference type="AlphaFoldDB" id="A0A6C0EF78"/>
<sequence length="237" mass="28873">MELNIENFDNLIIYQFGKVGSSTLTKTFENIIPTTHTHYFDSNLIKNKTLIINVTRNLFDRNISAFFQNINNKPNDGDFDIPYNGKHIREGCLMYSEKKEMSELINFFRDINIEKLLKIRYTNWYKYFNEQLNINIFEKPFDFYKKYTIYETNNITLIILRFEDINNWENILSTIFNRKINIISDNLTNNKDIYELYENFKKTYKYSEEEINLIKNIDFMKHFYLDIEIDKFIKRFD</sequence>
<accession>A0A6C0EF78</accession>
<name>A0A6C0EF78_9ZZZZ</name>
<protein>
    <recommendedName>
        <fullName evidence="2">Sulfotransferase domain-containing protein</fullName>
    </recommendedName>
</protein>
<reference evidence="1" key="1">
    <citation type="journal article" date="2020" name="Nature">
        <title>Giant virus diversity and host interactions through global metagenomics.</title>
        <authorList>
            <person name="Schulz F."/>
            <person name="Roux S."/>
            <person name="Paez-Espino D."/>
            <person name="Jungbluth S."/>
            <person name="Walsh D.A."/>
            <person name="Denef V.J."/>
            <person name="McMahon K.D."/>
            <person name="Konstantinidis K.T."/>
            <person name="Eloe-Fadrosh E.A."/>
            <person name="Kyrpides N.C."/>
            <person name="Woyke T."/>
        </authorList>
    </citation>
    <scope>NUCLEOTIDE SEQUENCE</scope>
    <source>
        <strain evidence="1">GVMAG-M-3300023179-33</strain>
    </source>
</reference>
<proteinExistence type="predicted"/>
<evidence type="ECO:0008006" key="2">
    <source>
        <dbReference type="Google" id="ProtNLM"/>
    </source>
</evidence>